<keyword evidence="1" id="KW-0812">Transmembrane</keyword>
<dbReference type="EMBL" id="BARU01004759">
    <property type="protein sequence ID" value="GAH23501.1"/>
    <property type="molecule type" value="Genomic_DNA"/>
</dbReference>
<gene>
    <name evidence="2" type="ORF">S03H2_09386</name>
</gene>
<evidence type="ECO:0000313" key="2">
    <source>
        <dbReference type="EMBL" id="GAH23501.1"/>
    </source>
</evidence>
<protein>
    <submittedName>
        <fullName evidence="2">Uncharacterized protein</fullName>
    </submittedName>
</protein>
<name>X1DR85_9ZZZZ</name>
<feature type="transmembrane region" description="Helical" evidence="1">
    <location>
        <begin position="75"/>
        <end position="101"/>
    </location>
</feature>
<proteinExistence type="predicted"/>
<feature type="transmembrane region" description="Helical" evidence="1">
    <location>
        <begin position="121"/>
        <end position="144"/>
    </location>
</feature>
<evidence type="ECO:0000256" key="1">
    <source>
        <dbReference type="SAM" id="Phobius"/>
    </source>
</evidence>
<keyword evidence="1" id="KW-1133">Transmembrane helix</keyword>
<keyword evidence="1" id="KW-0472">Membrane</keyword>
<dbReference type="AlphaFoldDB" id="X1DR85"/>
<feature type="non-terminal residue" evidence="2">
    <location>
        <position position="1"/>
    </location>
</feature>
<accession>X1DR85</accession>
<organism evidence="2">
    <name type="scientific">marine sediment metagenome</name>
    <dbReference type="NCBI Taxonomy" id="412755"/>
    <lineage>
        <taxon>unclassified sequences</taxon>
        <taxon>metagenomes</taxon>
        <taxon>ecological metagenomes</taxon>
    </lineage>
</organism>
<comment type="caution">
    <text evidence="2">The sequence shown here is derived from an EMBL/GenBank/DDBJ whole genome shotgun (WGS) entry which is preliminary data.</text>
</comment>
<feature type="transmembrane region" description="Helical" evidence="1">
    <location>
        <begin position="174"/>
        <end position="197"/>
    </location>
</feature>
<sequence>IFVPKQEERLLGAAIVSSNDNNELVVNILKNILQEFIDSYSPDYDTEKIIQEEMEKNIQSNLKGKVISSPIIRVVISWLINGSLIYPLILLSIYATLYIFTAFNLTQFLYGDDLFTTFFPALILLSTGNIIILFLFPNFLFGILSPNRKVAIANSIIHLAVTIILFAYSTEPVFAYIVIGHLPLTLIFSLFFLFAGMRFSSKRFLKN</sequence>
<feature type="transmembrane region" description="Helical" evidence="1">
    <location>
        <begin position="151"/>
        <end position="168"/>
    </location>
</feature>
<reference evidence="2" key="1">
    <citation type="journal article" date="2014" name="Front. Microbiol.">
        <title>High frequency of phylogenetically diverse reductive dehalogenase-homologous genes in deep subseafloor sedimentary metagenomes.</title>
        <authorList>
            <person name="Kawai M."/>
            <person name="Futagami T."/>
            <person name="Toyoda A."/>
            <person name="Takaki Y."/>
            <person name="Nishi S."/>
            <person name="Hori S."/>
            <person name="Arai W."/>
            <person name="Tsubouchi T."/>
            <person name="Morono Y."/>
            <person name="Uchiyama I."/>
            <person name="Ito T."/>
            <person name="Fujiyama A."/>
            <person name="Inagaki F."/>
            <person name="Takami H."/>
        </authorList>
    </citation>
    <scope>NUCLEOTIDE SEQUENCE</scope>
    <source>
        <strain evidence="2">Expedition CK06-06</strain>
    </source>
</reference>